<dbReference type="AlphaFoldDB" id="A0A2I2FWQ5"/>
<keyword evidence="3" id="KW-1185">Reference proteome</keyword>
<dbReference type="OrthoDB" id="18996at2759"/>
<dbReference type="InterPro" id="IPR038694">
    <property type="entry name" value="DUF427_sf"/>
</dbReference>
<evidence type="ECO:0000313" key="2">
    <source>
        <dbReference type="EMBL" id="PLB44996.1"/>
    </source>
</evidence>
<dbReference type="PANTHER" id="PTHR34310">
    <property type="entry name" value="DUF427 DOMAIN PROTEIN (AFU_ORTHOLOGUE AFUA_3G02220)"/>
    <property type="match status" value="1"/>
</dbReference>
<dbReference type="RefSeq" id="XP_024700298.1">
    <property type="nucleotide sequence ID" value="XM_024850013.1"/>
</dbReference>
<dbReference type="EMBL" id="MSFO01000008">
    <property type="protein sequence ID" value="PLB44996.1"/>
    <property type="molecule type" value="Genomic_DNA"/>
</dbReference>
<organism evidence="2 3">
    <name type="scientific">Aspergillus steynii IBT 23096</name>
    <dbReference type="NCBI Taxonomy" id="1392250"/>
    <lineage>
        <taxon>Eukaryota</taxon>
        <taxon>Fungi</taxon>
        <taxon>Dikarya</taxon>
        <taxon>Ascomycota</taxon>
        <taxon>Pezizomycotina</taxon>
        <taxon>Eurotiomycetes</taxon>
        <taxon>Eurotiomycetidae</taxon>
        <taxon>Eurotiales</taxon>
        <taxon>Aspergillaceae</taxon>
        <taxon>Aspergillus</taxon>
        <taxon>Aspergillus subgen. Circumdati</taxon>
    </lineage>
</organism>
<dbReference type="VEuPathDB" id="FungiDB:P170DRAFT_440169"/>
<proteinExistence type="predicted"/>
<accession>A0A2I2FWQ5</accession>
<dbReference type="STRING" id="1392250.A0A2I2FWQ5"/>
<dbReference type="InterPro" id="IPR007361">
    <property type="entry name" value="DUF427"/>
</dbReference>
<dbReference type="PANTHER" id="PTHR34310:SF5">
    <property type="entry name" value="DUF427 DOMAIN PROTEIN (AFU_ORTHOLOGUE AFUA_3G02220)"/>
    <property type="match status" value="1"/>
</dbReference>
<evidence type="ECO:0000313" key="3">
    <source>
        <dbReference type="Proteomes" id="UP000234275"/>
    </source>
</evidence>
<gene>
    <name evidence="2" type="ORF">P170DRAFT_440169</name>
</gene>
<protein>
    <submittedName>
        <fullName evidence="2">DUF427 domain protein</fullName>
    </submittedName>
</protein>
<sequence length="99" mass="11030">MPLAKAIAQGTVLAESPTWETVEGNVYFPPSALKDRSQFVETDLTTYCPWKGTASYYSIAIGDETLSNAAWYYPTPYDAALNIKDHIAFYKTKVEVVVE</sequence>
<evidence type="ECO:0000259" key="1">
    <source>
        <dbReference type="Pfam" id="PF04248"/>
    </source>
</evidence>
<dbReference type="Pfam" id="PF04248">
    <property type="entry name" value="NTP_transf_9"/>
    <property type="match status" value="1"/>
</dbReference>
<comment type="caution">
    <text evidence="2">The sequence shown here is derived from an EMBL/GenBank/DDBJ whole genome shotgun (WGS) entry which is preliminary data.</text>
</comment>
<reference evidence="2 3" key="1">
    <citation type="submission" date="2016-12" db="EMBL/GenBank/DDBJ databases">
        <title>The genomes of Aspergillus section Nigri reveals drivers in fungal speciation.</title>
        <authorList>
            <consortium name="DOE Joint Genome Institute"/>
            <person name="Vesth T.C."/>
            <person name="Nybo J."/>
            <person name="Theobald S."/>
            <person name="Brandl J."/>
            <person name="Frisvad J.C."/>
            <person name="Nielsen K.F."/>
            <person name="Lyhne E.K."/>
            <person name="Kogle M.E."/>
            <person name="Kuo A."/>
            <person name="Riley R."/>
            <person name="Clum A."/>
            <person name="Nolan M."/>
            <person name="Lipzen A."/>
            <person name="Salamov A."/>
            <person name="Henrissat B."/>
            <person name="Wiebenga A."/>
            <person name="De Vries R.P."/>
            <person name="Grigoriev I.V."/>
            <person name="Mortensen U.H."/>
            <person name="Andersen M.R."/>
            <person name="Baker S.E."/>
        </authorList>
    </citation>
    <scope>NUCLEOTIDE SEQUENCE [LARGE SCALE GENOMIC DNA]</scope>
    <source>
        <strain evidence="2 3">IBT 23096</strain>
    </source>
</reference>
<dbReference type="GeneID" id="36557712"/>
<name>A0A2I2FWQ5_9EURO</name>
<dbReference type="Proteomes" id="UP000234275">
    <property type="component" value="Unassembled WGS sequence"/>
</dbReference>
<feature type="domain" description="DUF427" evidence="1">
    <location>
        <begin position="5"/>
        <end position="91"/>
    </location>
</feature>
<dbReference type="Gene3D" id="2.170.150.40">
    <property type="entry name" value="Domain of unknown function (DUF427)"/>
    <property type="match status" value="1"/>
</dbReference>